<feature type="compositionally biased region" description="Polar residues" evidence="1">
    <location>
        <begin position="141"/>
        <end position="154"/>
    </location>
</feature>
<feature type="region of interest" description="Disordered" evidence="1">
    <location>
        <begin position="300"/>
        <end position="363"/>
    </location>
</feature>
<evidence type="ECO:0000313" key="3">
    <source>
        <dbReference type="Proteomes" id="UP000075901"/>
    </source>
</evidence>
<sequence length="363" mass="38189">TSAAKNTANGEEHKQSIYIRQQVGNDKQHNAAGTPSTISSSTASTISGSELVGGPGGDTTTSPSSGAVAPPPRRTRRAHHVYDESTNNKIEIDSDNIETPPSIRRNVGGIGGTGAAGVTSGGSCRRLHHQSQNDSKDSHSLLANDSGKGSSAADSTGAEVLGDGQFDRFSSARRTRRFKRPIDLGASGAGSGNETTTTTATTASPSPDSLPDSAAQSPLLLATNVPTGKDNNAKHEQEQRLKRWQDKLKSSTDTTKTTGSTSLNGRESPRSHAEAVLNRASKVGRTISRISQEDVREAIRSLKSPTPERTWSPTKDIHQQHGKGAPVAHELNDEGFEETQSLVSDTPSQGKESVSSCNDYGSD</sequence>
<feature type="compositionally biased region" description="Low complexity" evidence="1">
    <location>
        <begin position="192"/>
        <end position="218"/>
    </location>
</feature>
<dbReference type="VEuPathDB" id="VectorBase:AMAM010921"/>
<dbReference type="AlphaFoldDB" id="A0A182SPN5"/>
<proteinExistence type="predicted"/>
<keyword evidence="3" id="KW-1185">Reference proteome</keyword>
<name>A0A182SPN5_9DIPT</name>
<organism evidence="2 3">
    <name type="scientific">Anopheles maculatus</name>
    <dbReference type="NCBI Taxonomy" id="74869"/>
    <lineage>
        <taxon>Eukaryota</taxon>
        <taxon>Metazoa</taxon>
        <taxon>Ecdysozoa</taxon>
        <taxon>Arthropoda</taxon>
        <taxon>Hexapoda</taxon>
        <taxon>Insecta</taxon>
        <taxon>Pterygota</taxon>
        <taxon>Neoptera</taxon>
        <taxon>Endopterygota</taxon>
        <taxon>Diptera</taxon>
        <taxon>Nematocera</taxon>
        <taxon>Culicoidea</taxon>
        <taxon>Culicidae</taxon>
        <taxon>Anophelinae</taxon>
        <taxon>Anopheles</taxon>
        <taxon>Anopheles maculatus group</taxon>
    </lineage>
</organism>
<evidence type="ECO:0000256" key="1">
    <source>
        <dbReference type="SAM" id="MobiDB-lite"/>
    </source>
</evidence>
<feature type="compositionally biased region" description="Low complexity" evidence="1">
    <location>
        <begin position="31"/>
        <end position="49"/>
    </location>
</feature>
<feature type="compositionally biased region" description="Polar residues" evidence="1">
    <location>
        <begin position="338"/>
        <end position="363"/>
    </location>
</feature>
<feature type="region of interest" description="Disordered" evidence="1">
    <location>
        <begin position="1"/>
        <end position="279"/>
    </location>
</feature>
<feature type="compositionally biased region" description="Basic and acidic residues" evidence="1">
    <location>
        <begin position="231"/>
        <end position="250"/>
    </location>
</feature>
<dbReference type="Proteomes" id="UP000075901">
    <property type="component" value="Unassembled WGS sequence"/>
</dbReference>
<reference evidence="2" key="2">
    <citation type="submission" date="2020-05" db="UniProtKB">
        <authorList>
            <consortium name="EnsemblMetazoa"/>
        </authorList>
    </citation>
    <scope>IDENTIFICATION</scope>
    <source>
        <strain evidence="2">maculatus3</strain>
    </source>
</reference>
<protein>
    <submittedName>
        <fullName evidence="2">Uncharacterized protein</fullName>
    </submittedName>
</protein>
<evidence type="ECO:0000313" key="2">
    <source>
        <dbReference type="EnsemblMetazoa" id="AMAM010921-PA"/>
    </source>
</evidence>
<feature type="compositionally biased region" description="Low complexity" evidence="1">
    <location>
        <begin position="251"/>
        <end position="263"/>
    </location>
</feature>
<feature type="compositionally biased region" description="Polar residues" evidence="1">
    <location>
        <begin position="303"/>
        <end position="313"/>
    </location>
</feature>
<dbReference type="EnsemblMetazoa" id="AMAM010921-RA">
    <property type="protein sequence ID" value="AMAM010921-PA"/>
    <property type="gene ID" value="AMAM010921"/>
</dbReference>
<reference evidence="3" key="1">
    <citation type="submission" date="2013-09" db="EMBL/GenBank/DDBJ databases">
        <title>The Genome Sequence of Anopheles maculatus species B.</title>
        <authorList>
            <consortium name="The Broad Institute Genomics Platform"/>
            <person name="Neafsey D.E."/>
            <person name="Besansky N."/>
            <person name="Howell P."/>
            <person name="Walton C."/>
            <person name="Young S.K."/>
            <person name="Zeng Q."/>
            <person name="Gargeya S."/>
            <person name="Fitzgerald M."/>
            <person name="Haas B."/>
            <person name="Abouelleil A."/>
            <person name="Allen A.W."/>
            <person name="Alvarado L."/>
            <person name="Arachchi H.M."/>
            <person name="Berlin A.M."/>
            <person name="Chapman S.B."/>
            <person name="Gainer-Dewar J."/>
            <person name="Goldberg J."/>
            <person name="Griggs A."/>
            <person name="Gujja S."/>
            <person name="Hansen M."/>
            <person name="Howarth C."/>
            <person name="Imamovic A."/>
            <person name="Ireland A."/>
            <person name="Larimer J."/>
            <person name="McCowan C."/>
            <person name="Murphy C."/>
            <person name="Pearson M."/>
            <person name="Poon T.W."/>
            <person name="Priest M."/>
            <person name="Roberts A."/>
            <person name="Saif S."/>
            <person name="Shea T."/>
            <person name="Sisk P."/>
            <person name="Sykes S."/>
            <person name="Wortman J."/>
            <person name="Nusbaum C."/>
            <person name="Birren B."/>
        </authorList>
    </citation>
    <scope>NUCLEOTIDE SEQUENCE [LARGE SCALE GENOMIC DNA]</scope>
    <source>
        <strain evidence="3">maculatus3</strain>
    </source>
</reference>
<accession>A0A182SPN5</accession>
<feature type="compositionally biased region" description="Low complexity" evidence="1">
    <location>
        <begin position="58"/>
        <end position="68"/>
    </location>
</feature>